<protein>
    <recommendedName>
        <fullName evidence="7">MutL C-terminal dimerisation domain-containing protein</fullName>
    </recommendedName>
</protein>
<dbReference type="PROSITE" id="PS00058">
    <property type="entry name" value="DNA_MISMATCH_REPAIR_1"/>
    <property type="match status" value="1"/>
</dbReference>
<dbReference type="GO" id="GO:0005524">
    <property type="term" value="F:ATP binding"/>
    <property type="evidence" value="ECO:0007669"/>
    <property type="project" value="InterPro"/>
</dbReference>
<dbReference type="PANTHER" id="PTHR10073:SF47">
    <property type="entry name" value="DNA MISMATCH REPAIR PROTEIN MLH3"/>
    <property type="match status" value="1"/>
</dbReference>
<proteinExistence type="inferred from homology"/>
<dbReference type="GO" id="GO:0061982">
    <property type="term" value="P:meiosis I cell cycle process"/>
    <property type="evidence" value="ECO:0007669"/>
    <property type="project" value="UniProtKB-ARBA"/>
</dbReference>
<dbReference type="Proteomes" id="UP001164286">
    <property type="component" value="Unassembled WGS sequence"/>
</dbReference>
<dbReference type="SUPFAM" id="SSF54211">
    <property type="entry name" value="Ribosomal protein S5 domain 2-like"/>
    <property type="match status" value="1"/>
</dbReference>
<sequence length="800" mass="86859">MATPGSAPRLTSLSKPTRATLRSSVIIPTLPSVLSELVQNSLDAGATKIEIWIDPSKAGQSIRIEDDGCGIDADGLSKLGRRGRSSMGGSWQGGGGNGGYGFRGEALSAVAALGLLEIITRARDSTETLTKVIRGSKVLFEGTSSRSLGRVSGTTVILTIKIPVRQASLSATASSLVSACKKVVETFALVRPEVHWTVWKEAAVGGSAVALERVLNLHRNKSTVDIFRNLFGTAGGEKVQSIRVSSGKKRIDGFISLQGSITQSHQHLYVNGYPLDRYDLHSVISRRFSQSRFSIMVDEGGCDPMPTRDRKSPRRLERYPVYVLNIQIPTTELDAAYTPGKTVMGYQDEESIKKFLLAVVDEFLRRHEYTAPSKSKEVSEAPAGTPTMARTALVSLRPASTPLRTPQTPIVPRSVSALSGYRTSRLGFAQSVQSAPRVGEKRKMGSEMGEYRLDESGRKRYKWIEDILTDVDSGLLPLTPKSATGAAQPFTNTSCTRCSQSPETLNTAHTTAIPMKTSTLTHTSTDITFTADALSRATVLGQIDFKFIATVVPPSTTSPAGSGSTLIMIDQHAADERISVESLLIELCEGFLLDTIPITELQEPLPAVILGRQEAVELSTPGVADIFARWGIELAVPSVGAFEGGDGLGEYVQVPIRAVPTALKVRLGRKEASEMTRLIKLFLPVLADGLGQVQSLIERGQRNTQEDKVDWGEVLRWMPKEMLELANSKACRNAIMFGDRLTVDQCERLVHQLGKMRFPFMCAHGRPSLVPIMKIGKLADIVASSERNTGWKDWAGKVRL</sequence>
<dbReference type="InterPro" id="IPR014790">
    <property type="entry name" value="MutL_C"/>
</dbReference>
<dbReference type="GeneID" id="77725603"/>
<dbReference type="Gene3D" id="3.30.565.10">
    <property type="entry name" value="Histidine kinase-like ATPase, C-terminal domain"/>
    <property type="match status" value="1"/>
</dbReference>
<dbReference type="RefSeq" id="XP_052941598.1">
    <property type="nucleotide sequence ID" value="XM_053086402.1"/>
</dbReference>
<name>A0AA38H154_9TREE</name>
<comment type="caution">
    <text evidence="5">The sequence shown here is derived from an EMBL/GenBank/DDBJ whole genome shotgun (WGS) entry which is preliminary data.</text>
</comment>
<dbReference type="GO" id="GO:0140664">
    <property type="term" value="F:ATP-dependent DNA damage sensor activity"/>
    <property type="evidence" value="ECO:0007669"/>
    <property type="project" value="InterPro"/>
</dbReference>
<comment type="similarity">
    <text evidence="1">Belongs to the DNA mismatch repair MutL/HexB family.</text>
</comment>
<dbReference type="SUPFAM" id="SSF118116">
    <property type="entry name" value="DNA mismatch repair protein MutL"/>
    <property type="match status" value="1"/>
</dbReference>
<dbReference type="GO" id="GO:0016887">
    <property type="term" value="F:ATP hydrolysis activity"/>
    <property type="evidence" value="ECO:0007669"/>
    <property type="project" value="InterPro"/>
</dbReference>
<dbReference type="GO" id="GO:0006298">
    <property type="term" value="P:mismatch repair"/>
    <property type="evidence" value="ECO:0007669"/>
    <property type="project" value="InterPro"/>
</dbReference>
<dbReference type="Gene3D" id="3.30.1540.20">
    <property type="entry name" value="MutL, C-terminal domain, dimerisation subdomain"/>
    <property type="match status" value="1"/>
</dbReference>
<feature type="domain" description="DNA mismatch repair protein S5" evidence="4">
    <location>
        <begin position="227"/>
        <end position="365"/>
    </location>
</feature>
<dbReference type="InterPro" id="IPR037198">
    <property type="entry name" value="MutL_C_sf"/>
</dbReference>
<dbReference type="Pfam" id="PF13589">
    <property type="entry name" value="HATPase_c_3"/>
    <property type="match status" value="1"/>
</dbReference>
<keyword evidence="2" id="KW-0227">DNA damage</keyword>
<dbReference type="InterPro" id="IPR038973">
    <property type="entry name" value="MutL/Mlh/Pms-like"/>
</dbReference>
<evidence type="ECO:0000256" key="1">
    <source>
        <dbReference type="ARBA" id="ARBA00006082"/>
    </source>
</evidence>
<dbReference type="SMART" id="SM01340">
    <property type="entry name" value="DNA_mis_repair"/>
    <property type="match status" value="1"/>
</dbReference>
<dbReference type="InterPro" id="IPR014762">
    <property type="entry name" value="DNA_mismatch_repair_CS"/>
</dbReference>
<dbReference type="InterPro" id="IPR042120">
    <property type="entry name" value="MutL_C_dimsub"/>
</dbReference>
<evidence type="ECO:0000313" key="5">
    <source>
        <dbReference type="EMBL" id="KAI9631821.1"/>
    </source>
</evidence>
<keyword evidence="6" id="KW-1185">Reference proteome</keyword>
<dbReference type="InterPro" id="IPR013507">
    <property type="entry name" value="DNA_mismatch_S5_2-like"/>
</dbReference>
<evidence type="ECO:0000256" key="2">
    <source>
        <dbReference type="ARBA" id="ARBA00022763"/>
    </source>
</evidence>
<dbReference type="AlphaFoldDB" id="A0AA38H154"/>
<dbReference type="GO" id="GO:0030983">
    <property type="term" value="F:mismatched DNA binding"/>
    <property type="evidence" value="ECO:0007669"/>
    <property type="project" value="InterPro"/>
</dbReference>
<accession>A0AA38H154</accession>
<evidence type="ECO:0000259" key="3">
    <source>
        <dbReference type="SMART" id="SM00853"/>
    </source>
</evidence>
<dbReference type="PANTHER" id="PTHR10073">
    <property type="entry name" value="DNA MISMATCH REPAIR PROTEIN MLH, PMS, MUTL"/>
    <property type="match status" value="1"/>
</dbReference>
<evidence type="ECO:0000259" key="4">
    <source>
        <dbReference type="SMART" id="SM01340"/>
    </source>
</evidence>
<gene>
    <name evidence="5" type="ORF">MKK02DRAFT_21364</name>
</gene>
<reference evidence="5" key="1">
    <citation type="journal article" date="2022" name="G3 (Bethesda)">
        <title>High quality genome of the basidiomycete yeast Dioszegia hungarica PDD-24b-2 isolated from cloud water.</title>
        <authorList>
            <person name="Jarrige D."/>
            <person name="Haridas S."/>
            <person name="Bleykasten-Grosshans C."/>
            <person name="Joly M."/>
            <person name="Nadalig T."/>
            <person name="Sancelme M."/>
            <person name="Vuilleumier S."/>
            <person name="Grigoriev I.V."/>
            <person name="Amato P."/>
            <person name="Bringel F."/>
        </authorList>
    </citation>
    <scope>NUCLEOTIDE SEQUENCE</scope>
    <source>
        <strain evidence="5">PDD-24b-2</strain>
    </source>
</reference>
<evidence type="ECO:0000313" key="6">
    <source>
        <dbReference type="Proteomes" id="UP001164286"/>
    </source>
</evidence>
<dbReference type="SMART" id="SM00853">
    <property type="entry name" value="MutL_C"/>
    <property type="match status" value="1"/>
</dbReference>
<dbReference type="GO" id="GO:0032300">
    <property type="term" value="C:mismatch repair complex"/>
    <property type="evidence" value="ECO:0007669"/>
    <property type="project" value="InterPro"/>
</dbReference>
<feature type="domain" description="MutL C-terminal dimerisation" evidence="3">
    <location>
        <begin position="539"/>
        <end position="741"/>
    </location>
</feature>
<dbReference type="Gene3D" id="3.30.230.10">
    <property type="match status" value="1"/>
</dbReference>
<evidence type="ECO:0008006" key="7">
    <source>
        <dbReference type="Google" id="ProtNLM"/>
    </source>
</evidence>
<dbReference type="EMBL" id="JAKWFO010000016">
    <property type="protein sequence ID" value="KAI9631821.1"/>
    <property type="molecule type" value="Genomic_DNA"/>
</dbReference>
<dbReference type="InterPro" id="IPR036890">
    <property type="entry name" value="HATPase_C_sf"/>
</dbReference>
<dbReference type="InterPro" id="IPR020568">
    <property type="entry name" value="Ribosomal_Su5_D2-typ_SF"/>
</dbReference>
<dbReference type="InterPro" id="IPR014721">
    <property type="entry name" value="Ribsml_uS5_D2-typ_fold_subgr"/>
</dbReference>
<organism evidence="5 6">
    <name type="scientific">Dioszegia hungarica</name>
    <dbReference type="NCBI Taxonomy" id="4972"/>
    <lineage>
        <taxon>Eukaryota</taxon>
        <taxon>Fungi</taxon>
        <taxon>Dikarya</taxon>
        <taxon>Basidiomycota</taxon>
        <taxon>Agaricomycotina</taxon>
        <taxon>Tremellomycetes</taxon>
        <taxon>Tremellales</taxon>
        <taxon>Bulleribasidiaceae</taxon>
        <taxon>Dioszegia</taxon>
    </lineage>
</organism>
<dbReference type="SUPFAM" id="SSF55874">
    <property type="entry name" value="ATPase domain of HSP90 chaperone/DNA topoisomerase II/histidine kinase"/>
    <property type="match status" value="1"/>
</dbReference>